<reference evidence="2" key="1">
    <citation type="journal article" date="2024" name="Front. Bioeng. Biotechnol.">
        <title>Genome-scale model development and genomic sequencing of the oleaginous clade Lipomyces.</title>
        <authorList>
            <person name="Czajka J.J."/>
            <person name="Han Y."/>
            <person name="Kim J."/>
            <person name="Mondo S.J."/>
            <person name="Hofstad B.A."/>
            <person name="Robles A."/>
            <person name="Haridas S."/>
            <person name="Riley R."/>
            <person name="LaButti K."/>
            <person name="Pangilinan J."/>
            <person name="Andreopoulos W."/>
            <person name="Lipzen A."/>
            <person name="Yan J."/>
            <person name="Wang M."/>
            <person name="Ng V."/>
            <person name="Grigoriev I.V."/>
            <person name="Spatafora J.W."/>
            <person name="Magnuson J.K."/>
            <person name="Baker S.E."/>
            <person name="Pomraning K.R."/>
        </authorList>
    </citation>
    <scope>NUCLEOTIDE SEQUENCE [LARGE SCALE GENOMIC DNA]</scope>
    <source>
        <strain evidence="2">CBS 10300</strain>
    </source>
</reference>
<keyword evidence="2" id="KW-1185">Reference proteome</keyword>
<evidence type="ECO:0000313" key="2">
    <source>
        <dbReference type="Proteomes" id="UP001489719"/>
    </source>
</evidence>
<dbReference type="EMBL" id="MU970230">
    <property type="protein sequence ID" value="KAK9319090.1"/>
    <property type="molecule type" value="Genomic_DNA"/>
</dbReference>
<accession>A0ACC3TDP8</accession>
<evidence type="ECO:0000313" key="1">
    <source>
        <dbReference type="EMBL" id="KAK9319090.1"/>
    </source>
</evidence>
<gene>
    <name evidence="1" type="ORF">V1517DRAFT_333665</name>
</gene>
<sequence>MFRSYDVAVANGGMGDSTRPSLAKLREVLEVVIQKTVEVGAILNVHPFHAQWSTSYRCPALAN</sequence>
<proteinExistence type="predicted"/>
<organism evidence="1 2">
    <name type="scientific">Lipomyces orientalis</name>
    <dbReference type="NCBI Taxonomy" id="1233043"/>
    <lineage>
        <taxon>Eukaryota</taxon>
        <taxon>Fungi</taxon>
        <taxon>Dikarya</taxon>
        <taxon>Ascomycota</taxon>
        <taxon>Saccharomycotina</taxon>
        <taxon>Lipomycetes</taxon>
        <taxon>Lipomycetales</taxon>
        <taxon>Lipomycetaceae</taxon>
        <taxon>Lipomyces</taxon>
    </lineage>
</organism>
<dbReference type="Proteomes" id="UP001489719">
    <property type="component" value="Unassembled WGS sequence"/>
</dbReference>
<protein>
    <submittedName>
        <fullName evidence="1">Uncharacterized protein</fullName>
    </submittedName>
</protein>
<comment type="caution">
    <text evidence="1">The sequence shown here is derived from an EMBL/GenBank/DDBJ whole genome shotgun (WGS) entry which is preliminary data.</text>
</comment>
<name>A0ACC3TDP8_9ASCO</name>